<reference evidence="1" key="1">
    <citation type="submission" date="2015-10" db="EMBL/GenBank/DDBJ databases">
        <authorList>
            <person name="Gilbert D.G."/>
        </authorList>
    </citation>
    <scope>NUCLEOTIDE SEQUENCE</scope>
</reference>
<accession>A0A160TGK4</accession>
<name>A0A160TGK4_9ZZZZ</name>
<gene>
    <name evidence="1" type="ORF">MGWOODY_Smn2358</name>
</gene>
<protein>
    <submittedName>
        <fullName evidence="1">Uncharacterized protein</fullName>
    </submittedName>
</protein>
<evidence type="ECO:0000313" key="1">
    <source>
        <dbReference type="EMBL" id="CUS43950.1"/>
    </source>
</evidence>
<sequence>MRAHVAVSQLVPRLGERLGELVRVLVEALRDLAIFRVEAEREVGRQHGRPMTLRRVMRVGHRLGGVLGDPLLRTGGAARQFPFVREQMIEEAVAPFGRRVGPGHLEPRGDGVARIAGAIAVGPAETLKLDAGTLRLGADILVGHGSAVGLAEGVAAGDQRDGLLVVHRHAREGLANVAGRGERIGVAVRPLRIDVDEAHLHRSQRIGEIALTAVALVSAEPFALGAPVDVPLRLPHVDATAGEPGSFETHRFERAVPGENQQVGPRKAAAIFLLDRPEQMAGLVEIGIVRPAVERRETLRARACATAAVADSIGAGAVPRHADEQRPIMAEIGRPPILRFSHQRKDVGLDRRQVETLESLGIVECLAQRIARGRILVQHRQIELVGPPEPVGHLEQDRGTVDTAPVHRALRLLVHGVSNAVSACCRADYVTPIMIDETD</sequence>
<organism evidence="1">
    <name type="scientific">hydrothermal vent metagenome</name>
    <dbReference type="NCBI Taxonomy" id="652676"/>
    <lineage>
        <taxon>unclassified sequences</taxon>
        <taxon>metagenomes</taxon>
        <taxon>ecological metagenomes</taxon>
    </lineage>
</organism>
<dbReference type="AlphaFoldDB" id="A0A160TGK4"/>
<proteinExistence type="predicted"/>
<dbReference type="EMBL" id="CZQE01000098">
    <property type="protein sequence ID" value="CUS43950.1"/>
    <property type="molecule type" value="Genomic_DNA"/>
</dbReference>